<dbReference type="Pfam" id="PF00734">
    <property type="entry name" value="CBM_1"/>
    <property type="match status" value="1"/>
</dbReference>
<dbReference type="PANTHER" id="PTHR34142:SF1">
    <property type="entry name" value="GLYCOSIDE HYDROLASE FAMILY 5 DOMAIN-CONTAINING PROTEIN"/>
    <property type="match status" value="1"/>
</dbReference>
<feature type="domain" description="CBM1" evidence="9">
    <location>
        <begin position="16"/>
        <end position="52"/>
    </location>
</feature>
<keyword evidence="11" id="KW-1185">Reference proteome</keyword>
<accession>A0ABR2X5E2</accession>
<dbReference type="InterPro" id="IPR035971">
    <property type="entry name" value="CBD_sf"/>
</dbReference>
<dbReference type="SUPFAM" id="SSF57180">
    <property type="entry name" value="Cellulose-binding domain"/>
    <property type="match status" value="1"/>
</dbReference>
<dbReference type="PROSITE" id="PS51257">
    <property type="entry name" value="PROKAR_LIPOPROTEIN"/>
    <property type="match status" value="1"/>
</dbReference>
<evidence type="ECO:0000256" key="3">
    <source>
        <dbReference type="ARBA" id="ARBA00012601"/>
    </source>
</evidence>
<comment type="caution">
    <text evidence="10">The sequence shown here is derived from an EMBL/GenBank/DDBJ whole genome shotgun (WGS) entry which is preliminary data.</text>
</comment>
<dbReference type="EC" id="3.2.1.4" evidence="3"/>
<name>A0ABR2X5E2_9PEZI</name>
<sequence length="392" mass="41917">MKSLILGSALAGIALAQGEAYAQCGGTSFSGSTSCVSGYACSYVNEYYSQCLAETEAATSTVEAATVATTASSQTSTATSGVSSSAAGKLKWFGINQSVAEFGTGTYPGVWGTDFYFPSTTSIGTLISEGYNIFRVAFAMERLVPDELTNTADAAYLANLTAVVDYITDNGAYAILDPHNFGRYYSSIITDLDGFGSFWTTVATAFKDNANVIFDTNNEYHDMDQTLVLNLNQAAIDAIRATGATSQYIFAEGNSYSGAWTWNTTNTNLADLTDSADKLIYEMHQYLDSDGSGTSDVCVSTEIGVQRVVGATEWLRENGKIGIIGEFAGGANTQCQTAITGLLDHLEANSDVWQGALWWAGGPWWGDYIFSYEPPSGTAYVYYDSLLKTYTP</sequence>
<dbReference type="PROSITE" id="PS51164">
    <property type="entry name" value="CBM1_2"/>
    <property type="match status" value="1"/>
</dbReference>
<evidence type="ECO:0000256" key="5">
    <source>
        <dbReference type="ARBA" id="ARBA00022801"/>
    </source>
</evidence>
<proteinExistence type="inferred from homology"/>
<keyword evidence="5 7" id="KW-0378">Hydrolase</keyword>
<dbReference type="EMBL" id="JARVKM010000251">
    <property type="protein sequence ID" value="KAK9768975.1"/>
    <property type="molecule type" value="Genomic_DNA"/>
</dbReference>
<protein>
    <recommendedName>
        <fullName evidence="3">cellulase</fullName>
        <ecNumber evidence="3">3.2.1.4</ecNumber>
    </recommendedName>
</protein>
<dbReference type="PANTHER" id="PTHR34142">
    <property type="entry name" value="ENDO-BETA-1,4-GLUCANASE A"/>
    <property type="match status" value="1"/>
</dbReference>
<dbReference type="InterPro" id="IPR017853">
    <property type="entry name" value="GH"/>
</dbReference>
<evidence type="ECO:0000256" key="2">
    <source>
        <dbReference type="ARBA" id="ARBA00005641"/>
    </source>
</evidence>
<comment type="catalytic activity">
    <reaction evidence="1">
        <text>Endohydrolysis of (1-&gt;4)-beta-D-glucosidic linkages in cellulose, lichenin and cereal beta-D-glucans.</text>
        <dbReference type="EC" id="3.2.1.4"/>
    </reaction>
</comment>
<keyword evidence="6 7" id="KW-0326">Glycosidase</keyword>
<evidence type="ECO:0000313" key="10">
    <source>
        <dbReference type="EMBL" id="KAK9768975.1"/>
    </source>
</evidence>
<dbReference type="SUPFAM" id="SSF51445">
    <property type="entry name" value="(Trans)glycosidases"/>
    <property type="match status" value="1"/>
</dbReference>
<dbReference type="Gene3D" id="3.20.20.80">
    <property type="entry name" value="Glycosidases"/>
    <property type="match status" value="1"/>
</dbReference>
<dbReference type="InterPro" id="IPR001547">
    <property type="entry name" value="Glyco_hydro_5"/>
</dbReference>
<evidence type="ECO:0000259" key="9">
    <source>
        <dbReference type="PROSITE" id="PS51164"/>
    </source>
</evidence>
<gene>
    <name evidence="10" type="ORF">SCAR479_02219</name>
</gene>
<dbReference type="Proteomes" id="UP001465668">
    <property type="component" value="Unassembled WGS sequence"/>
</dbReference>
<reference evidence="10 11" key="1">
    <citation type="submission" date="2024-02" db="EMBL/GenBank/DDBJ databases">
        <title>First draft genome assembly of two strains of Seiridium cardinale.</title>
        <authorList>
            <person name="Emiliani G."/>
            <person name="Scali E."/>
        </authorList>
    </citation>
    <scope>NUCLEOTIDE SEQUENCE [LARGE SCALE GENOMIC DNA]</scope>
    <source>
        <strain evidence="10 11">BM-138-000479</strain>
    </source>
</reference>
<evidence type="ECO:0000256" key="7">
    <source>
        <dbReference type="RuleBase" id="RU361153"/>
    </source>
</evidence>
<evidence type="ECO:0000256" key="1">
    <source>
        <dbReference type="ARBA" id="ARBA00000966"/>
    </source>
</evidence>
<feature type="chain" id="PRO_5047247190" description="cellulase" evidence="8">
    <location>
        <begin position="17"/>
        <end position="392"/>
    </location>
</feature>
<organism evidence="10 11">
    <name type="scientific">Seiridium cardinale</name>
    <dbReference type="NCBI Taxonomy" id="138064"/>
    <lineage>
        <taxon>Eukaryota</taxon>
        <taxon>Fungi</taxon>
        <taxon>Dikarya</taxon>
        <taxon>Ascomycota</taxon>
        <taxon>Pezizomycotina</taxon>
        <taxon>Sordariomycetes</taxon>
        <taxon>Xylariomycetidae</taxon>
        <taxon>Amphisphaeriales</taxon>
        <taxon>Sporocadaceae</taxon>
        <taxon>Seiridium</taxon>
    </lineage>
</organism>
<evidence type="ECO:0000256" key="8">
    <source>
        <dbReference type="SAM" id="SignalP"/>
    </source>
</evidence>
<keyword evidence="4 8" id="KW-0732">Signal</keyword>
<feature type="signal peptide" evidence="8">
    <location>
        <begin position="1"/>
        <end position="16"/>
    </location>
</feature>
<dbReference type="InterPro" id="IPR000254">
    <property type="entry name" value="CBD"/>
</dbReference>
<dbReference type="PROSITE" id="PS00562">
    <property type="entry name" value="CBM1_1"/>
    <property type="match status" value="1"/>
</dbReference>
<evidence type="ECO:0000256" key="4">
    <source>
        <dbReference type="ARBA" id="ARBA00022729"/>
    </source>
</evidence>
<evidence type="ECO:0000313" key="11">
    <source>
        <dbReference type="Proteomes" id="UP001465668"/>
    </source>
</evidence>
<comment type="similarity">
    <text evidence="2 7">Belongs to the glycosyl hydrolase 5 (cellulase A) family.</text>
</comment>
<dbReference type="Pfam" id="PF00150">
    <property type="entry name" value="Cellulase"/>
    <property type="match status" value="1"/>
</dbReference>
<evidence type="ECO:0000256" key="6">
    <source>
        <dbReference type="ARBA" id="ARBA00023295"/>
    </source>
</evidence>
<dbReference type="SMART" id="SM00236">
    <property type="entry name" value="fCBD"/>
    <property type="match status" value="1"/>
</dbReference>